<keyword evidence="3" id="KW-1185">Reference proteome</keyword>
<evidence type="ECO:0008006" key="4">
    <source>
        <dbReference type="Google" id="ProtNLM"/>
    </source>
</evidence>
<organism evidence="2 3">
    <name type="scientific">Halobacterium litoreum</name>
    <dbReference type="NCBI Taxonomy" id="2039234"/>
    <lineage>
        <taxon>Archaea</taxon>
        <taxon>Methanobacteriati</taxon>
        <taxon>Methanobacteriota</taxon>
        <taxon>Stenosarchaea group</taxon>
        <taxon>Halobacteria</taxon>
        <taxon>Halobacteriales</taxon>
        <taxon>Halobacteriaceae</taxon>
        <taxon>Halobacterium</taxon>
    </lineage>
</organism>
<name>A0ABD5NBK4_9EURY</name>
<evidence type="ECO:0000313" key="2">
    <source>
        <dbReference type="EMBL" id="MFC3476579.1"/>
    </source>
</evidence>
<dbReference type="Proteomes" id="UP001595660">
    <property type="component" value="Unassembled WGS sequence"/>
</dbReference>
<gene>
    <name evidence="2" type="ORF">ACFOKC_02450</name>
</gene>
<dbReference type="GeneID" id="69117510"/>
<protein>
    <recommendedName>
        <fullName evidence="4">Tetratricopeptide repeat-containing protein</fullName>
    </recommendedName>
</protein>
<comment type="caution">
    <text evidence="2">The sequence shown here is derived from an EMBL/GenBank/DDBJ whole genome shotgun (WGS) entry which is preliminary data.</text>
</comment>
<dbReference type="AlphaFoldDB" id="A0ABD5NBK4"/>
<proteinExistence type="predicted"/>
<feature type="region of interest" description="Disordered" evidence="1">
    <location>
        <begin position="481"/>
        <end position="566"/>
    </location>
</feature>
<feature type="compositionally biased region" description="Acidic residues" evidence="1">
    <location>
        <begin position="555"/>
        <end position="566"/>
    </location>
</feature>
<sequence length="566" mass="61280">MSRRFRWTRPLPRGEATVTRVVGDHEDGDDPQRRYTLDGASDATVEPTEGVSVERDGGKQWLTVADGAGLAVVRVRVRGERTTLRVPGPTVDERVTETARGDENAARDLLAASEGAVALAVACGGFLAAEQFASLVATLARADDRASDALHAVRYDLLRISATTPAGPDIDSRERFEALASGLDDASEIGDVDAVDALAATVAVACDSPRECHDLLYRLGYDLGDVIERDDRFLAYYLAFVASTAGVGEANRRASRHPTELTYDEATDRAEGADYWERGEAWRAAVAPAARKSREAFAYVLANALYWTGEVSRRDSRAPELCFSGAVAAGREIGLDWVVGHARYERARAVGHRHRSKRNHAVAVAAFDDAREIAGEYAFLDPWEPTYTRAVVASNYHSTRGDHERAIDALDDGEAALAEQDVPAERREEMLAHLDAQRHERRAILADESGARLTHLEAARDGYEAIGFERSVERIEAKLGGGADSAGAESTESNEARVATPRRRLRGSRDRGPSLSDIPTLHDFLTEPDPDAVGSADPGVLPDEQGDDGLGGGEFGDDEFGSDPRY</sequence>
<dbReference type="RefSeq" id="WP_232572274.1">
    <property type="nucleotide sequence ID" value="NZ_CP089466.1"/>
</dbReference>
<evidence type="ECO:0000313" key="3">
    <source>
        <dbReference type="Proteomes" id="UP001595660"/>
    </source>
</evidence>
<evidence type="ECO:0000256" key="1">
    <source>
        <dbReference type="SAM" id="MobiDB-lite"/>
    </source>
</evidence>
<reference evidence="2 3" key="1">
    <citation type="journal article" date="2019" name="Int. J. Syst. Evol. Microbiol.">
        <title>The Global Catalogue of Microorganisms (GCM) 10K type strain sequencing project: providing services to taxonomists for standard genome sequencing and annotation.</title>
        <authorList>
            <consortium name="The Broad Institute Genomics Platform"/>
            <consortium name="The Broad Institute Genome Sequencing Center for Infectious Disease"/>
            <person name="Wu L."/>
            <person name="Ma J."/>
        </authorList>
    </citation>
    <scope>NUCLEOTIDE SEQUENCE [LARGE SCALE GENOMIC DNA]</scope>
    <source>
        <strain evidence="2 3">CGMCC 1.12562</strain>
    </source>
</reference>
<dbReference type="EMBL" id="JBHRWN010000002">
    <property type="protein sequence ID" value="MFC3476579.1"/>
    <property type="molecule type" value="Genomic_DNA"/>
</dbReference>
<accession>A0ABD5NBK4</accession>